<sequence>MALQQVSSVINIPAAEERQQPFRFLDLPPEIRNLIYDELLPLGQTVPIYGYSRYHVKAEFSCDTFTRLVTTNKQIHNEAVAKLYGDLTYSFEYGYAFTEWLQVIGTMKRHLRHIRLALWMLRQCRAELMRSALEQLKQAKELRVFELRIEYAFERWVKFHPAESVAADFEPFVRAMIEANRGHNSRKKALRIFCVSGNAVWMEGSQDKERARVAAYEVAMKAELIKLLR</sequence>
<accession>A0ACC3NL22</accession>
<name>A0ACC3NL22_9PEZI</name>
<dbReference type="Proteomes" id="UP001281147">
    <property type="component" value="Unassembled WGS sequence"/>
</dbReference>
<evidence type="ECO:0000313" key="2">
    <source>
        <dbReference type="Proteomes" id="UP001281147"/>
    </source>
</evidence>
<organism evidence="1 2">
    <name type="scientific">Vermiconidia calcicola</name>
    <dbReference type="NCBI Taxonomy" id="1690605"/>
    <lineage>
        <taxon>Eukaryota</taxon>
        <taxon>Fungi</taxon>
        <taxon>Dikarya</taxon>
        <taxon>Ascomycota</taxon>
        <taxon>Pezizomycotina</taxon>
        <taxon>Dothideomycetes</taxon>
        <taxon>Dothideomycetidae</taxon>
        <taxon>Mycosphaerellales</taxon>
        <taxon>Extremaceae</taxon>
        <taxon>Vermiconidia</taxon>
    </lineage>
</organism>
<evidence type="ECO:0000313" key="1">
    <source>
        <dbReference type="EMBL" id="KAK3718679.1"/>
    </source>
</evidence>
<reference evidence="1" key="1">
    <citation type="submission" date="2023-07" db="EMBL/GenBank/DDBJ databases">
        <title>Black Yeasts Isolated from many extreme environments.</title>
        <authorList>
            <person name="Coleine C."/>
            <person name="Stajich J.E."/>
            <person name="Selbmann L."/>
        </authorList>
    </citation>
    <scope>NUCLEOTIDE SEQUENCE</scope>
    <source>
        <strain evidence="1">CCFEE 5714</strain>
    </source>
</reference>
<gene>
    <name evidence="1" type="ORF">LTR37_004896</name>
</gene>
<comment type="caution">
    <text evidence="1">The sequence shown here is derived from an EMBL/GenBank/DDBJ whole genome shotgun (WGS) entry which is preliminary data.</text>
</comment>
<dbReference type="EMBL" id="JAUTXU010000030">
    <property type="protein sequence ID" value="KAK3718679.1"/>
    <property type="molecule type" value="Genomic_DNA"/>
</dbReference>
<keyword evidence="2" id="KW-1185">Reference proteome</keyword>
<protein>
    <submittedName>
        <fullName evidence="1">Uncharacterized protein</fullName>
    </submittedName>
</protein>
<proteinExistence type="predicted"/>